<dbReference type="CDD" id="cd06563">
    <property type="entry name" value="GH20_chitobiase-like"/>
    <property type="match status" value="1"/>
</dbReference>
<dbReference type="Gene3D" id="3.30.379.10">
    <property type="entry name" value="Chitobiase/beta-hexosaminidase domain 2-like"/>
    <property type="match status" value="1"/>
</dbReference>
<dbReference type="GO" id="GO:0016020">
    <property type="term" value="C:membrane"/>
    <property type="evidence" value="ECO:0007669"/>
    <property type="project" value="TreeGrafter"/>
</dbReference>
<accession>A0A7Y9S4E8</accession>
<feature type="domain" description="Glycoside hydrolase family 20 catalytic" evidence="7">
    <location>
        <begin position="130"/>
        <end position="471"/>
    </location>
</feature>
<evidence type="ECO:0000256" key="2">
    <source>
        <dbReference type="ARBA" id="ARBA00006285"/>
    </source>
</evidence>
<dbReference type="InterPro" id="IPR015882">
    <property type="entry name" value="HEX_bac_N"/>
</dbReference>
<dbReference type="InterPro" id="IPR029018">
    <property type="entry name" value="Hex-like_dom2"/>
</dbReference>
<dbReference type="RefSeq" id="WP_179387754.1">
    <property type="nucleotide sequence ID" value="NZ_JACBYQ010000001.1"/>
</dbReference>
<dbReference type="GO" id="GO:0005975">
    <property type="term" value="P:carbohydrate metabolic process"/>
    <property type="evidence" value="ECO:0007669"/>
    <property type="project" value="InterPro"/>
</dbReference>
<evidence type="ECO:0000256" key="4">
    <source>
        <dbReference type="ARBA" id="ARBA00022801"/>
    </source>
</evidence>
<feature type="active site" description="Proton donor" evidence="6">
    <location>
        <position position="304"/>
    </location>
</feature>
<evidence type="ECO:0000256" key="5">
    <source>
        <dbReference type="ARBA" id="ARBA00023295"/>
    </source>
</evidence>
<reference evidence="9 10" key="1">
    <citation type="submission" date="2020-07" db="EMBL/GenBank/DDBJ databases">
        <title>Sequencing the genomes of 1000 actinobacteria strains.</title>
        <authorList>
            <person name="Klenk H.-P."/>
        </authorList>
    </citation>
    <scope>NUCLEOTIDE SEQUENCE [LARGE SCALE GENOMIC DNA]</scope>
    <source>
        <strain evidence="9 10">DSM 102047</strain>
    </source>
</reference>
<comment type="catalytic activity">
    <reaction evidence="1">
        <text>Hydrolysis of terminal non-reducing N-acetyl-D-hexosamine residues in N-acetyl-beta-D-hexosaminides.</text>
        <dbReference type="EC" id="3.2.1.52"/>
    </reaction>
</comment>
<organism evidence="9 10">
    <name type="scientific">Psychromicrobium silvestre</name>
    <dbReference type="NCBI Taxonomy" id="1645614"/>
    <lineage>
        <taxon>Bacteria</taxon>
        <taxon>Bacillati</taxon>
        <taxon>Actinomycetota</taxon>
        <taxon>Actinomycetes</taxon>
        <taxon>Micrococcales</taxon>
        <taxon>Micrococcaceae</taxon>
        <taxon>Psychromicrobium</taxon>
    </lineage>
</organism>
<keyword evidence="4 9" id="KW-0378">Hydrolase</keyword>
<comment type="caution">
    <text evidence="9">The sequence shown here is derived from an EMBL/GenBank/DDBJ whole genome shotgun (WGS) entry which is preliminary data.</text>
</comment>
<keyword evidence="10" id="KW-1185">Reference proteome</keyword>
<evidence type="ECO:0000256" key="6">
    <source>
        <dbReference type="PIRSR" id="PIRSR625705-1"/>
    </source>
</evidence>
<dbReference type="SUPFAM" id="SSF55545">
    <property type="entry name" value="beta-N-acetylhexosaminidase-like domain"/>
    <property type="match status" value="1"/>
</dbReference>
<evidence type="ECO:0000313" key="10">
    <source>
        <dbReference type="Proteomes" id="UP000521748"/>
    </source>
</evidence>
<dbReference type="PANTHER" id="PTHR22600">
    <property type="entry name" value="BETA-HEXOSAMINIDASE"/>
    <property type="match status" value="1"/>
</dbReference>
<evidence type="ECO:0000256" key="3">
    <source>
        <dbReference type="ARBA" id="ARBA00012663"/>
    </source>
</evidence>
<dbReference type="Proteomes" id="UP000521748">
    <property type="component" value="Unassembled WGS sequence"/>
</dbReference>
<dbReference type="GO" id="GO:0004563">
    <property type="term" value="F:beta-N-acetylhexosaminidase activity"/>
    <property type="evidence" value="ECO:0007669"/>
    <property type="project" value="UniProtKB-EC"/>
</dbReference>
<dbReference type="PRINTS" id="PR00738">
    <property type="entry name" value="GLHYDRLASE20"/>
</dbReference>
<dbReference type="InterPro" id="IPR015883">
    <property type="entry name" value="Glyco_hydro_20_cat"/>
</dbReference>
<sequence length="547" mass="60658">MPTLLPRPNLFVPRTGYFQFTALTSVTAPDELNPVLFYLQSALRPASGFPLKEGQDGNIRLALSTELAAEAFRLEISPESVQLTGGDQAGVFYGCVALLQLLPPEIYRRALVTGTDWSVPACLVEDAPRFRWRGAMLDVARHFLPKHEVLRFIDLMAMHRLNILHFHLTEDQGWRIEIRRYPKLTEIGSWRTETQVGAVDGSPSDGRPHGGSYTQADIREIVAYAQQRQITVVPEIESPGHVQAALAAYPELGVSGQQLPVFTRWGVNPNVLNAEESTVEFFQNVLDEVMDLFPSPFIGIGGDECPKEQWLADPRTLERMAELGVADGEGLQAWFIGRLAEHVTARGRRIFGWDEILEGELATTALVASWRGLTGAVSAAKRGHDVIACPDDMVYLDYRQSESAEEPIPVAIAVSVEDAYLFEPVPAELSAEEAMHVLGGQANIWTEHMDSPRTVDYFAFPRLSAIAEALWITGDRDVEEFRPRLEEHLARLDALGVEYRRATGPLSWQQRPGVPGRPSSREARATFMEQLVANIVQNQPGESSGGN</sequence>
<dbReference type="Pfam" id="PF02838">
    <property type="entry name" value="Glyco_hydro_20b"/>
    <property type="match status" value="1"/>
</dbReference>
<dbReference type="EC" id="3.2.1.52" evidence="3"/>
<evidence type="ECO:0000259" key="8">
    <source>
        <dbReference type="Pfam" id="PF02838"/>
    </source>
</evidence>
<dbReference type="InterPro" id="IPR025705">
    <property type="entry name" value="Beta_hexosaminidase_sua/sub"/>
</dbReference>
<dbReference type="InterPro" id="IPR017853">
    <property type="entry name" value="GH"/>
</dbReference>
<proteinExistence type="inferred from homology"/>
<comment type="similarity">
    <text evidence="2">Belongs to the glycosyl hydrolase 20 family.</text>
</comment>
<dbReference type="AlphaFoldDB" id="A0A7Y9S4E8"/>
<dbReference type="PANTHER" id="PTHR22600:SF57">
    <property type="entry name" value="BETA-N-ACETYLHEXOSAMINIDASE"/>
    <property type="match status" value="1"/>
</dbReference>
<keyword evidence="5 9" id="KW-0326">Glycosidase</keyword>
<dbReference type="Gene3D" id="3.20.20.80">
    <property type="entry name" value="Glycosidases"/>
    <property type="match status" value="1"/>
</dbReference>
<dbReference type="EMBL" id="JACBYQ010000001">
    <property type="protein sequence ID" value="NYE93920.1"/>
    <property type="molecule type" value="Genomic_DNA"/>
</dbReference>
<evidence type="ECO:0000259" key="7">
    <source>
        <dbReference type="Pfam" id="PF00728"/>
    </source>
</evidence>
<protein>
    <recommendedName>
        <fullName evidence="3">beta-N-acetylhexosaminidase</fullName>
        <ecNumber evidence="3">3.2.1.52</ecNumber>
    </recommendedName>
</protein>
<dbReference type="SUPFAM" id="SSF51445">
    <property type="entry name" value="(Trans)glycosidases"/>
    <property type="match status" value="1"/>
</dbReference>
<name>A0A7Y9S4E8_9MICC</name>
<dbReference type="GO" id="GO:0030203">
    <property type="term" value="P:glycosaminoglycan metabolic process"/>
    <property type="evidence" value="ECO:0007669"/>
    <property type="project" value="TreeGrafter"/>
</dbReference>
<evidence type="ECO:0000313" key="9">
    <source>
        <dbReference type="EMBL" id="NYE93920.1"/>
    </source>
</evidence>
<dbReference type="Pfam" id="PF00728">
    <property type="entry name" value="Glyco_hydro_20"/>
    <property type="match status" value="1"/>
</dbReference>
<evidence type="ECO:0000256" key="1">
    <source>
        <dbReference type="ARBA" id="ARBA00001231"/>
    </source>
</evidence>
<feature type="domain" description="Beta-hexosaminidase bacterial type N-terminal" evidence="8">
    <location>
        <begin position="2"/>
        <end position="127"/>
    </location>
</feature>
<gene>
    <name evidence="9" type="ORF">FHU41_000141</name>
</gene>